<feature type="domain" description="Rhamnogalacturonase A/B/Epimerase-like pectate lyase" evidence="1">
    <location>
        <begin position="46"/>
        <end position="99"/>
    </location>
</feature>
<organism evidence="3 4">
    <name type="scientific">Candidatus Sulfotelmatobacter kueseliae</name>
    <dbReference type="NCBI Taxonomy" id="2042962"/>
    <lineage>
        <taxon>Bacteria</taxon>
        <taxon>Pseudomonadati</taxon>
        <taxon>Acidobacteriota</taxon>
        <taxon>Terriglobia</taxon>
        <taxon>Terriglobales</taxon>
        <taxon>Candidatus Korobacteraceae</taxon>
        <taxon>Candidatus Sulfotelmatobacter</taxon>
    </lineage>
</organism>
<dbReference type="EMBL" id="OMOD01000090">
    <property type="protein sequence ID" value="SPF37413.1"/>
    <property type="molecule type" value="Genomic_DNA"/>
</dbReference>
<reference evidence="4" key="1">
    <citation type="submission" date="2018-02" db="EMBL/GenBank/DDBJ databases">
        <authorList>
            <person name="Hausmann B."/>
        </authorList>
    </citation>
    <scope>NUCLEOTIDE SEQUENCE [LARGE SCALE GENOMIC DNA]</scope>
    <source>
        <strain evidence="4">Peat soil MAG SbA1</strain>
    </source>
</reference>
<dbReference type="PANTHER" id="PTHR31339">
    <property type="entry name" value="PECTIN LYASE-RELATED"/>
    <property type="match status" value="1"/>
</dbReference>
<dbReference type="SMART" id="SM00710">
    <property type="entry name" value="PbH1"/>
    <property type="match status" value="6"/>
</dbReference>
<dbReference type="InterPro" id="IPR039448">
    <property type="entry name" value="Beta_helix"/>
</dbReference>
<gene>
    <name evidence="3" type="ORF">SBA1_180042</name>
</gene>
<evidence type="ECO:0000313" key="4">
    <source>
        <dbReference type="Proteomes" id="UP000238701"/>
    </source>
</evidence>
<dbReference type="InterPro" id="IPR012334">
    <property type="entry name" value="Pectin_lyas_fold"/>
</dbReference>
<dbReference type="Gene3D" id="2.160.20.10">
    <property type="entry name" value="Single-stranded right-handed beta-helix, Pectin lyase-like"/>
    <property type="match status" value="1"/>
</dbReference>
<proteinExistence type="predicted"/>
<dbReference type="PANTHER" id="PTHR31339:SF9">
    <property type="entry name" value="PLASMIN AND FIBRONECTIN-BINDING PROTEIN A"/>
    <property type="match status" value="1"/>
</dbReference>
<evidence type="ECO:0000259" key="1">
    <source>
        <dbReference type="Pfam" id="PF12708"/>
    </source>
</evidence>
<dbReference type="Proteomes" id="UP000238701">
    <property type="component" value="Unassembled WGS sequence"/>
</dbReference>
<evidence type="ECO:0000313" key="3">
    <source>
        <dbReference type="EMBL" id="SPF37413.1"/>
    </source>
</evidence>
<dbReference type="GO" id="GO:0004650">
    <property type="term" value="F:polygalacturonase activity"/>
    <property type="evidence" value="ECO:0007669"/>
    <property type="project" value="InterPro"/>
</dbReference>
<dbReference type="AlphaFoldDB" id="A0A2U3KCP1"/>
<dbReference type="InterPro" id="IPR011050">
    <property type="entry name" value="Pectin_lyase_fold/virulence"/>
</dbReference>
<dbReference type="SUPFAM" id="SSF51126">
    <property type="entry name" value="Pectin lyase-like"/>
    <property type="match status" value="1"/>
</dbReference>
<protein>
    <submittedName>
        <fullName evidence="3">Endopygalactorunase</fullName>
    </submittedName>
</protein>
<dbReference type="InterPro" id="IPR051801">
    <property type="entry name" value="GH28_Enzymes"/>
</dbReference>
<dbReference type="InterPro" id="IPR006626">
    <property type="entry name" value="PbH1"/>
</dbReference>
<dbReference type="OrthoDB" id="9795222at2"/>
<name>A0A2U3KCP1_9BACT</name>
<dbReference type="InterPro" id="IPR024535">
    <property type="entry name" value="RHGA/B-epi-like_pectate_lyase"/>
</dbReference>
<sequence length="538" mass="57829">MISFAATRRGFLSRLSQLTGGAGLLGLGRGLSDQSAPPASGRGTYDVTAFGARGDGKTLDTAAINQAIAAAAAAGGGTVSFPTGTFVSYSIRLQSNVGLYLGHGCTLVAAEGKGYDAAESNQPWENYQDYGHNHWHNSLIWGEQLHDVSISGPGRIWGKGLSRGEGPPPQAETPGIGNKSIALKDCRNVLLRDFSVLHGGHFAILATGVDNLTIDNLQIDTNRDGMDIDCCRNVHVTRCSVNSPWDDAIVLKSSYALGSPRSTEMVTISDCLVTGDYEEGSLLDGTFRRFDPARKLAPYEEVWRTGRIKFGTESNGGFKNITISNCVFEACHGLALESEDGAQLEDVAITNLTMRDIYDAPIFIRLGSRMRGPAGVAVGTIRRVLISNVVCSNADSAICSIITGIPGHRIEDVRLSNIVIEHKGGGTREQASIRVPEKEADYPDPDMFGPMPAHGFFVRHVRGVEMDGIKLIAASRDERAAFVLEDVENAGFTRTQAPVAAGVPLFLLRQVEQFRLRDSAAVPDMTLDRVAQKEILPE</sequence>
<accession>A0A2U3KCP1</accession>
<evidence type="ECO:0000259" key="2">
    <source>
        <dbReference type="Pfam" id="PF13229"/>
    </source>
</evidence>
<feature type="domain" description="Right handed beta helix" evidence="2">
    <location>
        <begin position="180"/>
        <end position="280"/>
    </location>
</feature>
<dbReference type="Pfam" id="PF12708">
    <property type="entry name" value="Pect-lyase_RHGA_epim"/>
    <property type="match status" value="1"/>
</dbReference>
<dbReference type="GO" id="GO:0005975">
    <property type="term" value="P:carbohydrate metabolic process"/>
    <property type="evidence" value="ECO:0007669"/>
    <property type="project" value="InterPro"/>
</dbReference>
<dbReference type="Pfam" id="PF13229">
    <property type="entry name" value="Beta_helix"/>
    <property type="match status" value="1"/>
</dbReference>